<accession>A0A8J6B8A1</accession>
<protein>
    <submittedName>
        <fullName evidence="2">Uncharacterized protein</fullName>
    </submittedName>
</protein>
<keyword evidence="3" id="KW-1185">Reference proteome</keyword>
<name>A0A8J6B8A1_9EUKA</name>
<dbReference type="InterPro" id="IPR009091">
    <property type="entry name" value="RCC1/BLIP-II"/>
</dbReference>
<proteinExistence type="predicted"/>
<evidence type="ECO:0000313" key="3">
    <source>
        <dbReference type="Proteomes" id="UP000717585"/>
    </source>
</evidence>
<dbReference type="Proteomes" id="UP000717585">
    <property type="component" value="Unassembled WGS sequence"/>
</dbReference>
<reference evidence="2" key="1">
    <citation type="submission" date="2021-05" db="EMBL/GenBank/DDBJ databases">
        <title>A free-living protist that lacks canonical eukaryotic 1 DNA replication and segregation systems.</title>
        <authorList>
            <person name="Salas-Leiva D.E."/>
            <person name="Tromer E.C."/>
            <person name="Curtis B.A."/>
            <person name="Jerlstrom-Hultqvist J."/>
            <person name="Kolisko M."/>
            <person name="Yi Z."/>
            <person name="Salas-Leiva J.S."/>
            <person name="Gallot-Lavallee L."/>
            <person name="Kops G.J.P.L."/>
            <person name="Archibald J.M."/>
            <person name="Simpson A.G.B."/>
            <person name="Roger A.J."/>
        </authorList>
    </citation>
    <scope>NUCLEOTIDE SEQUENCE</scope>
    <source>
        <strain evidence="2">BICM</strain>
    </source>
</reference>
<evidence type="ECO:0000256" key="1">
    <source>
        <dbReference type="SAM" id="MobiDB-lite"/>
    </source>
</evidence>
<feature type="region of interest" description="Disordered" evidence="1">
    <location>
        <begin position="72"/>
        <end position="94"/>
    </location>
</feature>
<organism evidence="2 3">
    <name type="scientific">Carpediemonas membranifera</name>
    <dbReference type="NCBI Taxonomy" id="201153"/>
    <lineage>
        <taxon>Eukaryota</taxon>
        <taxon>Metamonada</taxon>
        <taxon>Carpediemonas-like organisms</taxon>
        <taxon>Carpediemonas</taxon>
    </lineage>
</organism>
<dbReference type="EMBL" id="JAHDYR010000001">
    <property type="protein sequence ID" value="KAG9397683.1"/>
    <property type="molecule type" value="Genomic_DNA"/>
</dbReference>
<sequence>MGCGVSKGTECIVDDGRDLLADPDQPCIFPLIDCVPASPYTEDPSPIDDIDSENSAIQTNKGVVMSSYAAVSSSSPSPSLDNDETRPITAQSSLEPETELEIHLPTLNSVSDRVLSTLCFLYDQDSCVWWLSRRILSLRRYQDVTTHEGRCSVARTAVIGGRLAVSVNDSPWAMGSTPTVRHVLSSEGSVFIIAGNSVFAFGANHQGVLGVGSVNSTLFSPVRCDVTISASTQVCIYRPDNAACYLELQDSNSSDYQLFVAGSNIHGRFGVDLTESTIYRFTSVPLVPPMRYLDLTVTPDRTIGFSGQTVVVSGNNGRGQLAVGSRSDVHTLTRLIARVDAVRFAEYSLLLLSGGKVLFAGWSLYHPLGKFLLGDRVMEQSLDIDVLLHSDAVIPDYCLEPTAVDFPFPVSDLDITESELYLFESADTGTWYAVSPDAVSSVPSLEIARGWLAVDQRAAAEIWIRSNGRWHQIR</sequence>
<dbReference type="Gene3D" id="2.130.10.30">
    <property type="entry name" value="Regulator of chromosome condensation 1/beta-lactamase-inhibitor protein II"/>
    <property type="match status" value="1"/>
</dbReference>
<dbReference type="SUPFAM" id="SSF50985">
    <property type="entry name" value="RCC1/BLIP-II"/>
    <property type="match status" value="1"/>
</dbReference>
<gene>
    <name evidence="2" type="ORF">J8273_0813</name>
</gene>
<dbReference type="AlphaFoldDB" id="A0A8J6B8A1"/>
<comment type="caution">
    <text evidence="2">The sequence shown here is derived from an EMBL/GenBank/DDBJ whole genome shotgun (WGS) entry which is preliminary data.</text>
</comment>
<evidence type="ECO:0000313" key="2">
    <source>
        <dbReference type="EMBL" id="KAG9397683.1"/>
    </source>
</evidence>